<dbReference type="AlphaFoldDB" id="A0AAV6U4J8"/>
<dbReference type="Proteomes" id="UP000827092">
    <property type="component" value="Unassembled WGS sequence"/>
</dbReference>
<name>A0AAV6U4J8_9ARAC</name>
<organism evidence="1 2">
    <name type="scientific">Oedothorax gibbosus</name>
    <dbReference type="NCBI Taxonomy" id="931172"/>
    <lineage>
        <taxon>Eukaryota</taxon>
        <taxon>Metazoa</taxon>
        <taxon>Ecdysozoa</taxon>
        <taxon>Arthropoda</taxon>
        <taxon>Chelicerata</taxon>
        <taxon>Arachnida</taxon>
        <taxon>Araneae</taxon>
        <taxon>Araneomorphae</taxon>
        <taxon>Entelegynae</taxon>
        <taxon>Araneoidea</taxon>
        <taxon>Linyphiidae</taxon>
        <taxon>Erigoninae</taxon>
        <taxon>Oedothorax</taxon>
    </lineage>
</organism>
<accession>A0AAV6U4J8</accession>
<proteinExistence type="predicted"/>
<dbReference type="PANTHER" id="PTHR37162:SF11">
    <property type="match status" value="1"/>
</dbReference>
<comment type="caution">
    <text evidence="1">The sequence shown here is derived from an EMBL/GenBank/DDBJ whole genome shotgun (WGS) entry which is preliminary data.</text>
</comment>
<dbReference type="PANTHER" id="PTHR37162">
    <property type="entry name" value="HAT FAMILY DIMERISATION DOMAINCONTAINING PROTEIN-RELATED"/>
    <property type="match status" value="1"/>
</dbReference>
<sequence length="433" mass="49400">MVWHLLLPKQPTPLQLLLSKQLAPLLQQPLLVLSVCQYLLHQLKLHLLLDGKNRPTERTYFVRDEVTKTEILCLLAVHRHQSVRDVSSLVDLLPLLFPDSEIASGVKLHKTKVSYGISYGLAPYFKEQLRETLLKCDMFAVGFDESLNKVSQNQQMDLVVRFWHPDKNEVCTRCLTSVFLGKSAATDILIAFQNGLTGFDLKKMVQSMASFVELFLTEFQGNKPLTPFLYSKLYLLVKYLLQRFVKPSVLNSSNAFSMYKINLNDKQNLLKVEYVDIGFATKAAFKKCKNVSSSDVEFFRSQCLVFMEGIVVKLLEKSPLSYSFTRSMSCLVPQKIASDDALANKRLSAALTYLTELNRMSGDTADAISRKYKNLIGENVVKQQIKLFNKEDRLDHFWVRLIDSRLGYANLLSFIKLICILFHGNASLERGFL</sequence>
<evidence type="ECO:0000313" key="2">
    <source>
        <dbReference type="Proteomes" id="UP000827092"/>
    </source>
</evidence>
<protein>
    <submittedName>
        <fullName evidence="1">Uncharacterized protein</fullName>
    </submittedName>
</protein>
<evidence type="ECO:0000313" key="1">
    <source>
        <dbReference type="EMBL" id="KAG8178496.1"/>
    </source>
</evidence>
<keyword evidence="2" id="KW-1185">Reference proteome</keyword>
<gene>
    <name evidence="1" type="ORF">JTE90_023424</name>
</gene>
<dbReference type="EMBL" id="JAFNEN010000692">
    <property type="protein sequence ID" value="KAG8178496.1"/>
    <property type="molecule type" value="Genomic_DNA"/>
</dbReference>
<reference evidence="1 2" key="1">
    <citation type="journal article" date="2022" name="Nat. Ecol. Evol.">
        <title>A masculinizing supergene underlies an exaggerated male reproductive morph in a spider.</title>
        <authorList>
            <person name="Hendrickx F."/>
            <person name="De Corte Z."/>
            <person name="Sonet G."/>
            <person name="Van Belleghem S.M."/>
            <person name="Kostlbacher S."/>
            <person name="Vangestel C."/>
        </authorList>
    </citation>
    <scope>NUCLEOTIDE SEQUENCE [LARGE SCALE GENOMIC DNA]</scope>
    <source>
        <strain evidence="1">W744_W776</strain>
    </source>
</reference>